<dbReference type="RefSeq" id="WP_394471256.1">
    <property type="nucleotide sequence ID" value="NZ_JBIGHY010000005.1"/>
</dbReference>
<dbReference type="Gene3D" id="3.40.190.10">
    <property type="entry name" value="Periplasmic binding protein-like II"/>
    <property type="match status" value="2"/>
</dbReference>
<evidence type="ECO:0000313" key="3">
    <source>
        <dbReference type="Proteomes" id="UP001606300"/>
    </source>
</evidence>
<accession>A0ABW7EPU8</accession>
<dbReference type="EMBL" id="JBIGHY010000005">
    <property type="protein sequence ID" value="MFG6415187.1"/>
    <property type="molecule type" value="Genomic_DNA"/>
</dbReference>
<name>A0ABW7EPU8_9BURK</name>
<proteinExistence type="predicted"/>
<feature type="chain" id="PRO_5047070701" evidence="1">
    <location>
        <begin position="21"/>
        <end position="236"/>
    </location>
</feature>
<organism evidence="2 3">
    <name type="scientific">Pelomonas dachongensis</name>
    <dbReference type="NCBI Taxonomy" id="3299029"/>
    <lineage>
        <taxon>Bacteria</taxon>
        <taxon>Pseudomonadati</taxon>
        <taxon>Pseudomonadota</taxon>
        <taxon>Betaproteobacteria</taxon>
        <taxon>Burkholderiales</taxon>
        <taxon>Sphaerotilaceae</taxon>
        <taxon>Roseateles</taxon>
    </lineage>
</organism>
<dbReference type="SUPFAM" id="SSF53850">
    <property type="entry name" value="Periplasmic binding protein-like II"/>
    <property type="match status" value="1"/>
</dbReference>
<dbReference type="PANTHER" id="PTHR38834:SF3">
    <property type="entry name" value="SOLUTE-BINDING PROTEIN FAMILY 3_N-TERMINAL DOMAIN-CONTAINING PROTEIN"/>
    <property type="match status" value="1"/>
</dbReference>
<feature type="signal peptide" evidence="1">
    <location>
        <begin position="1"/>
        <end position="20"/>
    </location>
</feature>
<protein>
    <submittedName>
        <fullName evidence="2">Substrate-binding periplasmic protein</fullName>
    </submittedName>
</protein>
<sequence>MPRAALLLLLLLLAGSRAQAALMLEMLVYPNAGVFEAAPGTGPGGPGGAMLQRVQALSGVQLHQQLMPIPRALLTVKHKPGNCMVAVSRSPERNGTLLWAGPWARGATTIYSRADDTRRIHDPRQLRGTRVVVLRDSSPADWLKAQSLPAIEVKDNSTGLRMLQARRVDYWLANDLAARFVIRAEGGPAPRPLYHFGRIDLYMACHPGSDPEAVGALDAALAQMRRNGELAEFGMR</sequence>
<keyword evidence="3" id="KW-1185">Reference proteome</keyword>
<gene>
    <name evidence="2" type="ORF">ACG02S_14925</name>
</gene>
<keyword evidence="1" id="KW-0732">Signal</keyword>
<evidence type="ECO:0000313" key="2">
    <source>
        <dbReference type="EMBL" id="MFG6415187.1"/>
    </source>
</evidence>
<evidence type="ECO:0000256" key="1">
    <source>
        <dbReference type="SAM" id="SignalP"/>
    </source>
</evidence>
<reference evidence="2 3" key="1">
    <citation type="submission" date="2024-09" db="EMBL/GenBank/DDBJ databases">
        <title>Novel species of the genus Pelomonas and Roseateles isolated from streams.</title>
        <authorList>
            <person name="Lu H."/>
        </authorList>
    </citation>
    <scope>NUCLEOTIDE SEQUENCE [LARGE SCALE GENOMIC DNA]</scope>
    <source>
        <strain evidence="2 3">DC23W</strain>
    </source>
</reference>
<dbReference type="Proteomes" id="UP001606300">
    <property type="component" value="Unassembled WGS sequence"/>
</dbReference>
<comment type="caution">
    <text evidence="2">The sequence shown here is derived from an EMBL/GenBank/DDBJ whole genome shotgun (WGS) entry which is preliminary data.</text>
</comment>
<dbReference type="PANTHER" id="PTHR38834">
    <property type="entry name" value="PERIPLASMIC SUBSTRATE BINDING PROTEIN FAMILY 3"/>
    <property type="match status" value="1"/>
</dbReference>